<dbReference type="Proteomes" id="UP000324222">
    <property type="component" value="Unassembled WGS sequence"/>
</dbReference>
<organism evidence="2 3">
    <name type="scientific">Portunus trituberculatus</name>
    <name type="common">Swimming crab</name>
    <name type="synonym">Neptunus trituberculatus</name>
    <dbReference type="NCBI Taxonomy" id="210409"/>
    <lineage>
        <taxon>Eukaryota</taxon>
        <taxon>Metazoa</taxon>
        <taxon>Ecdysozoa</taxon>
        <taxon>Arthropoda</taxon>
        <taxon>Crustacea</taxon>
        <taxon>Multicrustacea</taxon>
        <taxon>Malacostraca</taxon>
        <taxon>Eumalacostraca</taxon>
        <taxon>Eucarida</taxon>
        <taxon>Decapoda</taxon>
        <taxon>Pleocyemata</taxon>
        <taxon>Brachyura</taxon>
        <taxon>Eubrachyura</taxon>
        <taxon>Portunoidea</taxon>
        <taxon>Portunidae</taxon>
        <taxon>Portuninae</taxon>
        <taxon>Portunus</taxon>
    </lineage>
</organism>
<comment type="caution">
    <text evidence="2">The sequence shown here is derived from an EMBL/GenBank/DDBJ whole genome shotgun (WGS) entry which is preliminary data.</text>
</comment>
<feature type="transmembrane region" description="Helical" evidence="1">
    <location>
        <begin position="62"/>
        <end position="85"/>
    </location>
</feature>
<evidence type="ECO:0008006" key="4">
    <source>
        <dbReference type="Google" id="ProtNLM"/>
    </source>
</evidence>
<dbReference type="EMBL" id="VSRR010009083">
    <property type="protein sequence ID" value="MPC49773.1"/>
    <property type="molecule type" value="Genomic_DNA"/>
</dbReference>
<dbReference type="AlphaFoldDB" id="A0A5B7FXQ5"/>
<proteinExistence type="predicted"/>
<evidence type="ECO:0000313" key="2">
    <source>
        <dbReference type="EMBL" id="MPC49773.1"/>
    </source>
</evidence>
<feature type="transmembrane region" description="Helical" evidence="1">
    <location>
        <begin position="91"/>
        <end position="116"/>
    </location>
</feature>
<evidence type="ECO:0000256" key="1">
    <source>
        <dbReference type="SAM" id="Phobius"/>
    </source>
</evidence>
<keyword evidence="3" id="KW-1185">Reference proteome</keyword>
<accession>A0A5B7FXQ5</accession>
<keyword evidence="1" id="KW-0472">Membrane</keyword>
<sequence>MGEVGWAGGGGGGGGRARVIHQRRDTVMRGGDTRGPALCNISPPVYSFLTPSCWSVFKEVSAAAMVLVLVVMVMVVVVVVVHYLLCWSWVAIVVVVMVVLVAGVLAVVGGGWFLALTV</sequence>
<gene>
    <name evidence="2" type="ORF">E2C01_043587</name>
</gene>
<name>A0A5B7FXQ5_PORTR</name>
<reference evidence="2 3" key="1">
    <citation type="submission" date="2019-05" db="EMBL/GenBank/DDBJ databases">
        <title>Another draft genome of Portunus trituberculatus and its Hox gene families provides insights of decapod evolution.</title>
        <authorList>
            <person name="Jeong J.-H."/>
            <person name="Song I."/>
            <person name="Kim S."/>
            <person name="Choi T."/>
            <person name="Kim D."/>
            <person name="Ryu S."/>
            <person name="Kim W."/>
        </authorList>
    </citation>
    <scope>NUCLEOTIDE SEQUENCE [LARGE SCALE GENOMIC DNA]</scope>
    <source>
        <tissue evidence="2">Muscle</tissue>
    </source>
</reference>
<keyword evidence="1" id="KW-0812">Transmembrane</keyword>
<protein>
    <recommendedName>
        <fullName evidence="4">Transmembrane protein</fullName>
    </recommendedName>
</protein>
<keyword evidence="1" id="KW-1133">Transmembrane helix</keyword>
<evidence type="ECO:0000313" key="3">
    <source>
        <dbReference type="Proteomes" id="UP000324222"/>
    </source>
</evidence>